<organism evidence="6 7">
    <name type="scientific">Microbacterium yannicii</name>
    <dbReference type="NCBI Taxonomy" id="671622"/>
    <lineage>
        <taxon>Bacteria</taxon>
        <taxon>Bacillati</taxon>
        <taxon>Actinomycetota</taxon>
        <taxon>Actinomycetes</taxon>
        <taxon>Micrococcales</taxon>
        <taxon>Microbacteriaceae</taxon>
        <taxon>Microbacterium</taxon>
    </lineage>
</organism>
<feature type="domain" description="HTH asnC-type" evidence="5">
    <location>
        <begin position="21"/>
        <end position="62"/>
    </location>
</feature>
<evidence type="ECO:0000256" key="3">
    <source>
        <dbReference type="ARBA" id="ARBA00023163"/>
    </source>
</evidence>
<proteinExistence type="predicted"/>
<evidence type="ECO:0000256" key="1">
    <source>
        <dbReference type="ARBA" id="ARBA00023015"/>
    </source>
</evidence>
<gene>
    <name evidence="6" type="ORF">GCM10025760_21990</name>
</gene>
<dbReference type="InterPro" id="IPR019888">
    <property type="entry name" value="Tscrpt_reg_AsnC-like"/>
</dbReference>
<dbReference type="PANTHER" id="PTHR30154">
    <property type="entry name" value="LEUCINE-RESPONSIVE REGULATORY PROTEIN"/>
    <property type="match status" value="1"/>
</dbReference>
<dbReference type="Gene3D" id="3.30.70.920">
    <property type="match status" value="1"/>
</dbReference>
<reference evidence="7" key="1">
    <citation type="journal article" date="2019" name="Int. J. Syst. Evol. Microbiol.">
        <title>The Global Catalogue of Microorganisms (GCM) 10K type strain sequencing project: providing services to taxonomists for standard genome sequencing and annotation.</title>
        <authorList>
            <consortium name="The Broad Institute Genomics Platform"/>
            <consortium name="The Broad Institute Genome Sequencing Center for Infectious Disease"/>
            <person name="Wu L."/>
            <person name="Ma J."/>
        </authorList>
    </citation>
    <scope>NUCLEOTIDE SEQUENCE [LARGE SCALE GENOMIC DNA]</scope>
    <source>
        <strain evidence="7">JCM 18959</strain>
    </source>
</reference>
<dbReference type="Pfam" id="PF01037">
    <property type="entry name" value="AsnC_trans_reg"/>
    <property type="match status" value="1"/>
</dbReference>
<evidence type="ECO:0000256" key="2">
    <source>
        <dbReference type="ARBA" id="ARBA00023125"/>
    </source>
</evidence>
<dbReference type="Proteomes" id="UP001501407">
    <property type="component" value="Unassembled WGS sequence"/>
</dbReference>
<keyword evidence="2" id="KW-0238">DNA-binding</keyword>
<evidence type="ECO:0000313" key="6">
    <source>
        <dbReference type="EMBL" id="GAA5092797.1"/>
    </source>
</evidence>
<dbReference type="SMART" id="SM00344">
    <property type="entry name" value="HTH_ASNC"/>
    <property type="match status" value="1"/>
</dbReference>
<feature type="domain" description="Transcription regulator AsnC/Lrp ligand binding" evidence="4">
    <location>
        <begin position="82"/>
        <end position="150"/>
    </location>
</feature>
<accession>A0ABP9M977</accession>
<name>A0ABP9M977_9MICO</name>
<dbReference type="PRINTS" id="PR00033">
    <property type="entry name" value="HTHASNC"/>
</dbReference>
<keyword evidence="1" id="KW-0805">Transcription regulation</keyword>
<dbReference type="PANTHER" id="PTHR30154:SF34">
    <property type="entry name" value="TRANSCRIPTIONAL REGULATOR AZLB"/>
    <property type="match status" value="1"/>
</dbReference>
<dbReference type="Gene3D" id="1.10.10.10">
    <property type="entry name" value="Winged helix-like DNA-binding domain superfamily/Winged helix DNA-binding domain"/>
    <property type="match status" value="2"/>
</dbReference>
<dbReference type="InterPro" id="IPR036388">
    <property type="entry name" value="WH-like_DNA-bd_sf"/>
</dbReference>
<dbReference type="Pfam" id="PF13404">
    <property type="entry name" value="HTH_AsnC-type"/>
    <property type="match status" value="1"/>
</dbReference>
<dbReference type="InterPro" id="IPR036390">
    <property type="entry name" value="WH_DNA-bd_sf"/>
</dbReference>
<dbReference type="InterPro" id="IPR019887">
    <property type="entry name" value="Tscrpt_reg_AsnC/Lrp_C"/>
</dbReference>
<dbReference type="InterPro" id="IPR000485">
    <property type="entry name" value="AsnC-type_HTH_dom"/>
</dbReference>
<dbReference type="SUPFAM" id="SSF54909">
    <property type="entry name" value="Dimeric alpha+beta barrel"/>
    <property type="match status" value="1"/>
</dbReference>
<dbReference type="SUPFAM" id="SSF46785">
    <property type="entry name" value="Winged helix' DNA-binding domain"/>
    <property type="match status" value="1"/>
</dbReference>
<keyword evidence="7" id="KW-1185">Reference proteome</keyword>
<evidence type="ECO:0000259" key="5">
    <source>
        <dbReference type="Pfam" id="PF13404"/>
    </source>
</evidence>
<sequence>MRENRVVDDIAEGIAVQEITLDPIDRRLVHALQIEPRASWNELSPVIGVDASTLARRWARLREEGIAWVTGHPTGGQVSIMEIDCERAKMDAVIQELQRDPAVYVLDVTSGSRDLMAIVFAPDIAGLSDYSLHRLGRLDGVRSVRTHLVNETLIDGASWRLRALEPVEAQGVRPPRPPRPRAAQRVPDDLRAAIEREVWADGRVPVATIAERTGFAPQRVADALATLRARGSLRFRTDMARAASGWPIYTWYFVEAPAQVLEVARTAITSVPEVRLAITAASRYNLILAVWLRRLADVNRFELALENALHGARIGDRAVVLRIAKHMNQTVGADTRATGLAGPASP</sequence>
<dbReference type="EMBL" id="BAABKZ010000002">
    <property type="protein sequence ID" value="GAA5092797.1"/>
    <property type="molecule type" value="Genomic_DNA"/>
</dbReference>
<evidence type="ECO:0000259" key="4">
    <source>
        <dbReference type="Pfam" id="PF01037"/>
    </source>
</evidence>
<evidence type="ECO:0000313" key="7">
    <source>
        <dbReference type="Proteomes" id="UP001501407"/>
    </source>
</evidence>
<keyword evidence="3" id="KW-0804">Transcription</keyword>
<protein>
    <submittedName>
        <fullName evidence="6">Lrp/AsnC family transcriptional regulator</fullName>
    </submittedName>
</protein>
<comment type="caution">
    <text evidence="6">The sequence shown here is derived from an EMBL/GenBank/DDBJ whole genome shotgun (WGS) entry which is preliminary data.</text>
</comment>
<dbReference type="InterPro" id="IPR011008">
    <property type="entry name" value="Dimeric_a/b-barrel"/>
</dbReference>